<sequence>MTSRRTVFRADDARGPVNITSTALQISEHDDLERYGVMCLAHHEAGHAVAALNAGARVQRIRIWREGGGLRRPHHHAVAGRDPALVPRRR</sequence>
<evidence type="ECO:0000256" key="1">
    <source>
        <dbReference type="SAM" id="MobiDB-lite"/>
    </source>
</evidence>
<reference evidence="2" key="1">
    <citation type="journal article" date="2006" name="Appl. Environ. Microbiol.">
        <title>Diversity of telomere palindromic sequences and replication genes among Streptomyces linear plasmids.</title>
        <authorList>
            <person name="Zhang R."/>
            <person name="Yang Y."/>
            <person name="Fang P."/>
            <person name="Jiang C."/>
            <person name="Xu L."/>
            <person name="Zhu Y."/>
            <person name="Shen M."/>
            <person name="Xia H."/>
            <person name="Zhao J."/>
            <person name="Chen T."/>
            <person name="Qin Z."/>
        </authorList>
    </citation>
    <scope>NUCLEOTIDE SEQUENCE</scope>
    <source>
        <strain evidence="2">44030</strain>
        <plasmid evidence="2">pRL1</plasmid>
    </source>
</reference>
<evidence type="ECO:0000313" key="2">
    <source>
        <dbReference type="EMBL" id="ABC67351.1"/>
    </source>
</evidence>
<proteinExistence type="predicted"/>
<gene>
    <name evidence="2" type="ORF">pRL1.22</name>
</gene>
<accession>Q2LEW4</accession>
<dbReference type="EMBL" id="DQ322649">
    <property type="protein sequence ID" value="ABC67351.1"/>
    <property type="molecule type" value="Genomic_DNA"/>
</dbReference>
<feature type="region of interest" description="Disordered" evidence="1">
    <location>
        <begin position="71"/>
        <end position="90"/>
    </location>
</feature>
<geneLocation type="plasmid" evidence="2">
    <name>pRL1</name>
</geneLocation>
<protein>
    <submittedName>
        <fullName evidence="2">Putative integral membrane protein</fullName>
    </submittedName>
</protein>
<name>Q2LEW4_9ACTN</name>
<keyword evidence="2" id="KW-0614">Plasmid</keyword>
<organism evidence="2">
    <name type="scientific">Streptomyces sp. 44030</name>
    <dbReference type="NCBI Taxonomy" id="364102"/>
    <lineage>
        <taxon>Bacteria</taxon>
        <taxon>Bacillati</taxon>
        <taxon>Actinomycetota</taxon>
        <taxon>Actinomycetes</taxon>
        <taxon>Kitasatosporales</taxon>
        <taxon>Streptomycetaceae</taxon>
        <taxon>Streptomyces</taxon>
    </lineage>
</organism>
<dbReference type="RefSeq" id="WP_012476919.1">
    <property type="nucleotide sequence ID" value="NC_010849.1"/>
</dbReference>
<dbReference type="AlphaFoldDB" id="Q2LEW4"/>